<accession>A0A420KFM3</accession>
<organism evidence="1 2">
    <name type="scientific">Alicycliphilus denitrificans</name>
    <dbReference type="NCBI Taxonomy" id="179636"/>
    <lineage>
        <taxon>Bacteria</taxon>
        <taxon>Pseudomonadati</taxon>
        <taxon>Pseudomonadota</taxon>
        <taxon>Betaproteobacteria</taxon>
        <taxon>Burkholderiales</taxon>
        <taxon>Comamonadaceae</taxon>
        <taxon>Alicycliphilus</taxon>
    </lineage>
</organism>
<comment type="caution">
    <text evidence="1">The sequence shown here is derived from an EMBL/GenBank/DDBJ whole genome shotgun (WGS) entry which is preliminary data.</text>
</comment>
<dbReference type="Proteomes" id="UP000216225">
    <property type="component" value="Unassembled WGS sequence"/>
</dbReference>
<name>A0A420KFM3_9BURK</name>
<proteinExistence type="predicted"/>
<dbReference type="EMBL" id="NKDB02000001">
    <property type="protein sequence ID" value="RKJ98731.1"/>
    <property type="molecule type" value="Genomic_DNA"/>
</dbReference>
<evidence type="ECO:0000313" key="2">
    <source>
        <dbReference type="Proteomes" id="UP000216225"/>
    </source>
</evidence>
<gene>
    <name evidence="1" type="ORF">CE154_002935</name>
</gene>
<reference evidence="1 2" key="1">
    <citation type="submission" date="2018-09" db="EMBL/GenBank/DDBJ databases">
        <title>Genome comparison of Alicycliphilus sp. BQ1, a polyurethanolytic bacterium, with its closest phylogenetic relatives Alicycliphilus denitrificans BC and K601, unable to attack polyurethane.</title>
        <authorList>
            <person name="Loza-Tavera H."/>
            <person name="Lozano L."/>
            <person name="Cevallos M."/>
            <person name="Maya-Lucas O."/>
            <person name="Garcia-Mena J."/>
            <person name="Hernandez J."/>
        </authorList>
    </citation>
    <scope>NUCLEOTIDE SEQUENCE [LARGE SCALE GENOMIC DNA]</scope>
    <source>
        <strain evidence="1 2">BQ1</strain>
    </source>
</reference>
<protein>
    <submittedName>
        <fullName evidence="1">Uncharacterized protein</fullName>
    </submittedName>
</protein>
<evidence type="ECO:0000313" key="1">
    <source>
        <dbReference type="EMBL" id="RKJ98731.1"/>
    </source>
</evidence>
<sequence>MGLHFLSFDYSEDDEGTATWDAVASVPAARLPELQREIVSLLAWAHSGFGAAQGPVEYGGAWDYDLQYERDGHPLQALVYDADARQLRPAPQALPTEHVTLTLSLSGGPAFGEAFAARSGET</sequence>
<dbReference type="AlphaFoldDB" id="A0A420KFM3"/>